<protein>
    <submittedName>
        <fullName evidence="1">Uncharacterized protein</fullName>
    </submittedName>
</protein>
<organism evidence="1 2">
    <name type="scientific">Kaistella daneshvariae</name>
    <dbReference type="NCBI Taxonomy" id="2487074"/>
    <lineage>
        <taxon>Bacteria</taxon>
        <taxon>Pseudomonadati</taxon>
        <taxon>Bacteroidota</taxon>
        <taxon>Flavobacteriia</taxon>
        <taxon>Flavobacteriales</taxon>
        <taxon>Weeksellaceae</taxon>
        <taxon>Chryseobacterium group</taxon>
        <taxon>Kaistella</taxon>
    </lineage>
</organism>
<name>A0A3N0WXX7_9FLAO</name>
<sequence length="62" mass="7848">MCFGLTNFGKTFVSPRTYAVKLNLKKRRKMEKTSIYFQREIRQQYRRQKQKICRFNRKFFRF</sequence>
<evidence type="ECO:0000313" key="1">
    <source>
        <dbReference type="EMBL" id="ROI09964.1"/>
    </source>
</evidence>
<gene>
    <name evidence="1" type="ORF">EGI11_04200</name>
</gene>
<dbReference type="EMBL" id="RJUG01000002">
    <property type="protein sequence ID" value="ROI09964.1"/>
    <property type="molecule type" value="Genomic_DNA"/>
</dbReference>
<evidence type="ECO:0000313" key="2">
    <source>
        <dbReference type="Proteomes" id="UP000270224"/>
    </source>
</evidence>
<dbReference type="Proteomes" id="UP000270224">
    <property type="component" value="Unassembled WGS sequence"/>
</dbReference>
<proteinExistence type="predicted"/>
<accession>A0A3N0WXX7</accession>
<dbReference type="AlphaFoldDB" id="A0A3N0WXX7"/>
<comment type="caution">
    <text evidence="1">The sequence shown here is derived from an EMBL/GenBank/DDBJ whole genome shotgun (WGS) entry which is preliminary data.</text>
</comment>
<reference evidence="2" key="1">
    <citation type="submission" date="2018-11" db="EMBL/GenBank/DDBJ databases">
        <title>Proposal to divide the Flavobacteriaceae and reorganize its genera based on Amino Acid Identity values calculated from whole genome sequences.</title>
        <authorList>
            <person name="Nicholson A.C."/>
            <person name="Gulvik C.A."/>
            <person name="Whitney A.M."/>
            <person name="Humrighouse B.W."/>
            <person name="Bell M."/>
            <person name="Holmens B."/>
            <person name="Steigerwalt A."/>
            <person name="Villarma A."/>
            <person name="Sheth M."/>
            <person name="Batra D."/>
            <person name="Pryor J."/>
            <person name="Bernardet J.-F."/>
            <person name="Hugo C."/>
            <person name="Kampfer P."/>
            <person name="Newman J."/>
            <person name="Mcquiston J.R."/>
        </authorList>
    </citation>
    <scope>NUCLEOTIDE SEQUENCE [LARGE SCALE GENOMIC DNA]</scope>
    <source>
        <strain evidence="2">H3056</strain>
    </source>
</reference>